<dbReference type="EMBL" id="PVNL01000139">
    <property type="protein sequence ID" value="PRP94918.1"/>
    <property type="molecule type" value="Genomic_DNA"/>
</dbReference>
<feature type="transmembrane region" description="Helical" evidence="1">
    <location>
        <begin position="63"/>
        <end position="83"/>
    </location>
</feature>
<dbReference type="Proteomes" id="UP000238823">
    <property type="component" value="Unassembled WGS sequence"/>
</dbReference>
<accession>A0A2S9XPX6</accession>
<proteinExistence type="predicted"/>
<feature type="transmembrane region" description="Helical" evidence="1">
    <location>
        <begin position="90"/>
        <end position="108"/>
    </location>
</feature>
<evidence type="ECO:0000313" key="2">
    <source>
        <dbReference type="EMBL" id="PRP94918.1"/>
    </source>
</evidence>
<name>A0A2S9XPX6_9BACT</name>
<sequence length="856" mass="93527">MWGSKKTRILAAMSTGQAEANPQPADPPARPLPRWSLVLVAGLHALIFAWAGAKLAWSEWSSFTIVCYLLALGHALTAVAAGARLRALAPIWRVSSAFGLIVLGWLAWELTSAASYLAGLYGSLGEGIGAGLLAVIGLVALLSLPISAWGLAATWRRAYNGGAAAATTVLLCVWTLGALGQAEDAHAELVPLPGEFELVDRHDPGVQNSVVEALLFAEMSGRIEHWGVLPEVPTEGPIEKVEGGYRHAKLRVPSLYTVAPIACVPDPASDESVAVVTYMVLSEKPSARPDEVAAVEPVTRCLRAAPDQIVAEIVSLIASEALRAPVKIDVISGVAPLRSRVPALDMFSLRPGLDGVCDEHHCLMPWQLVALDQFTANEPLPFVPDFRVGVSAVELRAALGFEVPEDVLRFDREQRRPARLERLIEAGKATPRPADVESWQLIDGLTRIETLSYMVTRNGLFTSLVRMHKREVRLSQRSLDQARVAADMHIAKAQLKDGRFRYTLDPFTGAQELNNWNLPRQAGTTLVMCELGNDARRTRRVGGLSLKFMARHARPTGELIPLTKRRRAEQADLGSTALPAIAFASCREHVGDKHDRTFAGMTRFLLAMQREDGSFYPLYDLAGGHVIDGPEPMYAGGQAIFALSLAEKLALEQPDAAAAAGLPSAEVLNEAVERAMAFYTGPYWATFVRDFFWLEENWHCLAARASLDHHRNDAYERYCIDYMTYKARLVLDESADVAREFYGGYSFGNILTPVNTPAAGFGEGMAAAIALKRARGEDVEADIEQMRDVIEFLLRQQWNKDNCFACTPHRTVVGGFSESMSAPEIRIDYTQHAWSALGHGGDWIYDQLPALAPGEE</sequence>
<keyword evidence="1" id="KW-0812">Transmembrane</keyword>
<reference evidence="2 3" key="1">
    <citation type="submission" date="2018-03" db="EMBL/GenBank/DDBJ databases">
        <title>Draft Genome Sequences of the Obligatory Marine Myxobacteria Enhygromyxa salina SWB007.</title>
        <authorList>
            <person name="Poehlein A."/>
            <person name="Moghaddam J.A."/>
            <person name="Harms H."/>
            <person name="Alanjari M."/>
            <person name="Koenig G.M."/>
            <person name="Daniel R."/>
            <person name="Schaeberle T.F."/>
        </authorList>
    </citation>
    <scope>NUCLEOTIDE SEQUENCE [LARGE SCALE GENOMIC DNA]</scope>
    <source>
        <strain evidence="2 3">SWB007</strain>
    </source>
</reference>
<dbReference type="SUPFAM" id="SSF48239">
    <property type="entry name" value="Terpenoid cyclases/Protein prenyltransferases"/>
    <property type="match status" value="1"/>
</dbReference>
<gene>
    <name evidence="2" type="ORF">ENSA7_77410</name>
</gene>
<evidence type="ECO:0000313" key="3">
    <source>
        <dbReference type="Proteomes" id="UP000238823"/>
    </source>
</evidence>
<protein>
    <submittedName>
        <fullName evidence="2">Uncharacterized protein</fullName>
    </submittedName>
</protein>
<keyword evidence="1" id="KW-0472">Membrane</keyword>
<feature type="transmembrane region" description="Helical" evidence="1">
    <location>
        <begin position="158"/>
        <end position="179"/>
    </location>
</feature>
<feature type="transmembrane region" description="Helical" evidence="1">
    <location>
        <begin position="37"/>
        <end position="57"/>
    </location>
</feature>
<comment type="caution">
    <text evidence="2">The sequence shown here is derived from an EMBL/GenBank/DDBJ whole genome shotgun (WGS) entry which is preliminary data.</text>
</comment>
<dbReference type="AlphaFoldDB" id="A0A2S9XPX6"/>
<dbReference type="InterPro" id="IPR008930">
    <property type="entry name" value="Terpenoid_cyclase/PrenylTrfase"/>
</dbReference>
<feature type="transmembrane region" description="Helical" evidence="1">
    <location>
        <begin position="128"/>
        <end position="151"/>
    </location>
</feature>
<organism evidence="2 3">
    <name type="scientific">Enhygromyxa salina</name>
    <dbReference type="NCBI Taxonomy" id="215803"/>
    <lineage>
        <taxon>Bacteria</taxon>
        <taxon>Pseudomonadati</taxon>
        <taxon>Myxococcota</taxon>
        <taxon>Polyangia</taxon>
        <taxon>Nannocystales</taxon>
        <taxon>Nannocystaceae</taxon>
        <taxon>Enhygromyxa</taxon>
    </lineage>
</organism>
<evidence type="ECO:0000256" key="1">
    <source>
        <dbReference type="SAM" id="Phobius"/>
    </source>
</evidence>
<keyword evidence="1" id="KW-1133">Transmembrane helix</keyword>